<dbReference type="Pfam" id="PF01408">
    <property type="entry name" value="GFO_IDH_MocA"/>
    <property type="match status" value="1"/>
</dbReference>
<evidence type="ECO:0000259" key="2">
    <source>
        <dbReference type="Pfam" id="PF22725"/>
    </source>
</evidence>
<dbReference type="SUPFAM" id="SSF55347">
    <property type="entry name" value="Glyceraldehyde-3-phosphate dehydrogenase-like, C-terminal domain"/>
    <property type="match status" value="1"/>
</dbReference>
<name>A0A081P6H8_9BACL</name>
<evidence type="ECO:0000313" key="4">
    <source>
        <dbReference type="Proteomes" id="UP000028123"/>
    </source>
</evidence>
<feature type="domain" description="Gfo/Idh/MocA-like oxidoreductase N-terminal" evidence="1">
    <location>
        <begin position="2"/>
        <end position="88"/>
    </location>
</feature>
<dbReference type="RefSeq" id="WP_036678616.1">
    <property type="nucleotide sequence ID" value="NZ_JNVM01000006.1"/>
</dbReference>
<evidence type="ECO:0000259" key="1">
    <source>
        <dbReference type="Pfam" id="PF01408"/>
    </source>
</evidence>
<evidence type="ECO:0000313" key="3">
    <source>
        <dbReference type="EMBL" id="KEQ26301.1"/>
    </source>
</evidence>
<gene>
    <name evidence="3" type="ORF">ET33_30985</name>
</gene>
<proteinExistence type="predicted"/>
<dbReference type="AlphaFoldDB" id="A0A081P6H8"/>
<dbReference type="SUPFAM" id="SSF51735">
    <property type="entry name" value="NAD(P)-binding Rossmann-fold domains"/>
    <property type="match status" value="1"/>
</dbReference>
<dbReference type="OrthoDB" id="9815825at2"/>
<reference evidence="3 4" key="1">
    <citation type="submission" date="2014-06" db="EMBL/GenBank/DDBJ databases">
        <title>Draft genome sequence of Paenibacillus sp. MSt1.</title>
        <authorList>
            <person name="Aw Y.K."/>
            <person name="Ong K.S."/>
            <person name="Gan H.M."/>
            <person name="Lee S.M."/>
        </authorList>
    </citation>
    <scope>NUCLEOTIDE SEQUENCE [LARGE SCALE GENOMIC DNA]</scope>
    <source>
        <strain evidence="3 4">MSt1</strain>
    </source>
</reference>
<dbReference type="GO" id="GO:0000166">
    <property type="term" value="F:nucleotide binding"/>
    <property type="evidence" value="ECO:0007669"/>
    <property type="project" value="InterPro"/>
</dbReference>
<keyword evidence="4" id="KW-1185">Reference proteome</keyword>
<dbReference type="InterPro" id="IPR000683">
    <property type="entry name" value="Gfo/Idh/MocA-like_OxRdtase_N"/>
</dbReference>
<dbReference type="InterPro" id="IPR036291">
    <property type="entry name" value="NAD(P)-bd_dom_sf"/>
</dbReference>
<dbReference type="InterPro" id="IPR051450">
    <property type="entry name" value="Gfo/Idh/MocA_Oxidoreductases"/>
</dbReference>
<dbReference type="PANTHER" id="PTHR43377:SF1">
    <property type="entry name" value="BILIVERDIN REDUCTASE A"/>
    <property type="match status" value="1"/>
</dbReference>
<dbReference type="PANTHER" id="PTHR43377">
    <property type="entry name" value="BILIVERDIN REDUCTASE A"/>
    <property type="match status" value="1"/>
</dbReference>
<dbReference type="Pfam" id="PF22725">
    <property type="entry name" value="GFO_IDH_MocA_C3"/>
    <property type="match status" value="1"/>
</dbReference>
<dbReference type="Gene3D" id="3.30.360.10">
    <property type="entry name" value="Dihydrodipicolinate Reductase, domain 2"/>
    <property type="match status" value="1"/>
</dbReference>
<feature type="domain" description="GFO/IDH/MocA-like oxidoreductase" evidence="2">
    <location>
        <begin position="126"/>
        <end position="246"/>
    </location>
</feature>
<organism evidence="3 4">
    <name type="scientific">Paenibacillus tyrfis</name>
    <dbReference type="NCBI Taxonomy" id="1501230"/>
    <lineage>
        <taxon>Bacteria</taxon>
        <taxon>Bacillati</taxon>
        <taxon>Bacillota</taxon>
        <taxon>Bacilli</taxon>
        <taxon>Bacillales</taxon>
        <taxon>Paenibacillaceae</taxon>
        <taxon>Paenibacillus</taxon>
    </lineage>
</organism>
<dbReference type="EMBL" id="JNVM01000006">
    <property type="protein sequence ID" value="KEQ26301.1"/>
    <property type="molecule type" value="Genomic_DNA"/>
</dbReference>
<accession>A0A081P6H8</accession>
<sequence>MFLVIGLGSMGKRRVRDLSALSGQRVIGFDPRPDRRSEAEAKFGIETFDSVERALQLGPRALIISTPPDQHMPYAHLAADLGLPFFTEASVTKDGVPELIAKLQEKPGLVAAPSCTMRFHPAVAVLSKLVNDKTAGESCFFMYHSGQYLPDWHPHEDYRTFYVSRKETGGCREIVPFEWVWLTSLFGPIRGGFSLKRKVTTLETDIDDVYQMVMEFADGTSGQVTVDVVSRKATRAFSLLGEQGTIQWNFSDSAVEVYDGTRRTTRRIPVLSGDRPFQYEDMYVSEMRAFLEAIEGGKPFPHNYEQDLALLEMMEQFERGKIS</sequence>
<comment type="caution">
    <text evidence="3">The sequence shown here is derived from an EMBL/GenBank/DDBJ whole genome shotgun (WGS) entry which is preliminary data.</text>
</comment>
<dbReference type="Proteomes" id="UP000028123">
    <property type="component" value="Unassembled WGS sequence"/>
</dbReference>
<protein>
    <submittedName>
        <fullName evidence="3">Uncharacterized protein</fullName>
    </submittedName>
</protein>
<dbReference type="eggNOG" id="COG0673">
    <property type="taxonomic scope" value="Bacteria"/>
</dbReference>
<dbReference type="InterPro" id="IPR055170">
    <property type="entry name" value="GFO_IDH_MocA-like_dom"/>
</dbReference>
<dbReference type="Gene3D" id="3.40.50.720">
    <property type="entry name" value="NAD(P)-binding Rossmann-like Domain"/>
    <property type="match status" value="1"/>
</dbReference>